<reference evidence="1 2" key="1">
    <citation type="submission" date="2019-07" db="EMBL/GenBank/DDBJ databases">
        <authorList>
            <person name="Jastrzebski P J."/>
            <person name="Paukszto L."/>
            <person name="Jastrzebski P J."/>
        </authorList>
    </citation>
    <scope>NUCLEOTIDE SEQUENCE [LARGE SCALE GENOMIC DNA]</scope>
    <source>
        <strain evidence="1 2">WMS-il1</strain>
    </source>
</reference>
<dbReference type="Proteomes" id="UP000321570">
    <property type="component" value="Unassembled WGS sequence"/>
</dbReference>
<dbReference type="EMBL" id="CABIJS010000111">
    <property type="protein sequence ID" value="VUZ43113.1"/>
    <property type="molecule type" value="Genomic_DNA"/>
</dbReference>
<keyword evidence="2" id="KW-1185">Reference proteome</keyword>
<evidence type="ECO:0000313" key="1">
    <source>
        <dbReference type="EMBL" id="VUZ43113.1"/>
    </source>
</evidence>
<dbReference type="AlphaFoldDB" id="A0A564Y992"/>
<sequence>MLLRQFNRCDHYLCSSYFQPMDPAYLTYEKMISMVNRLHSFPIWLPRRKPTHMSHFHSWSLISLPC</sequence>
<organism evidence="1 2">
    <name type="scientific">Hymenolepis diminuta</name>
    <name type="common">Rat tapeworm</name>
    <dbReference type="NCBI Taxonomy" id="6216"/>
    <lineage>
        <taxon>Eukaryota</taxon>
        <taxon>Metazoa</taxon>
        <taxon>Spiralia</taxon>
        <taxon>Lophotrochozoa</taxon>
        <taxon>Platyhelminthes</taxon>
        <taxon>Cestoda</taxon>
        <taxon>Eucestoda</taxon>
        <taxon>Cyclophyllidea</taxon>
        <taxon>Hymenolepididae</taxon>
        <taxon>Hymenolepis</taxon>
    </lineage>
</organism>
<protein>
    <submittedName>
        <fullName evidence="1">Uncharacterized protein</fullName>
    </submittedName>
</protein>
<accession>A0A564Y992</accession>
<proteinExistence type="predicted"/>
<evidence type="ECO:0000313" key="2">
    <source>
        <dbReference type="Proteomes" id="UP000321570"/>
    </source>
</evidence>
<name>A0A564Y992_HYMDI</name>
<gene>
    <name evidence="1" type="ORF">WMSIL1_LOCUS4083</name>
</gene>